<organism evidence="1 2">
    <name type="scientific">Microvirga terrae</name>
    <dbReference type="NCBI Taxonomy" id="2740529"/>
    <lineage>
        <taxon>Bacteria</taxon>
        <taxon>Pseudomonadati</taxon>
        <taxon>Pseudomonadota</taxon>
        <taxon>Alphaproteobacteria</taxon>
        <taxon>Hyphomicrobiales</taxon>
        <taxon>Methylobacteriaceae</taxon>
        <taxon>Microvirga</taxon>
    </lineage>
</organism>
<dbReference type="PANTHER" id="PTHR37909:SF1">
    <property type="entry name" value="S-ADENOSYL-L-METHIONINE-DEPENDENT METHYLTRANSFERASES SUPERFAMILY PROTEIN"/>
    <property type="match status" value="1"/>
</dbReference>
<dbReference type="GO" id="GO:0008168">
    <property type="term" value="F:methyltransferase activity"/>
    <property type="evidence" value="ECO:0007669"/>
    <property type="project" value="UniProtKB-KW"/>
</dbReference>
<evidence type="ECO:0000313" key="1">
    <source>
        <dbReference type="EMBL" id="UVF21405.1"/>
    </source>
</evidence>
<protein>
    <submittedName>
        <fullName evidence="1">Class I SAM-dependent methyltransferase</fullName>
    </submittedName>
</protein>
<dbReference type="Pfam" id="PF13578">
    <property type="entry name" value="Methyltransf_24"/>
    <property type="match status" value="1"/>
</dbReference>
<name>A0ABY5RVY7_9HYPH</name>
<reference evidence="1" key="1">
    <citation type="submission" date="2022-08" db="EMBL/GenBank/DDBJ databases">
        <title>Microvirga terrae sp. nov., isolated from soil.</title>
        <authorList>
            <person name="Kim K.H."/>
            <person name="Seo Y.L."/>
            <person name="Kim J.M."/>
            <person name="Lee J.K."/>
            <person name="Han D.M."/>
            <person name="Jeon C.O."/>
        </authorList>
    </citation>
    <scope>NUCLEOTIDE SEQUENCE</scope>
    <source>
        <strain evidence="1">R24</strain>
    </source>
</reference>
<keyword evidence="2" id="KW-1185">Reference proteome</keyword>
<dbReference type="GO" id="GO:0032259">
    <property type="term" value="P:methylation"/>
    <property type="evidence" value="ECO:0007669"/>
    <property type="project" value="UniProtKB-KW"/>
</dbReference>
<proteinExistence type="predicted"/>
<dbReference type="SUPFAM" id="SSF53335">
    <property type="entry name" value="S-adenosyl-L-methionine-dependent methyltransferases"/>
    <property type="match status" value="1"/>
</dbReference>
<evidence type="ECO:0000313" key="2">
    <source>
        <dbReference type="Proteomes" id="UP001017257"/>
    </source>
</evidence>
<dbReference type="InterPro" id="IPR029063">
    <property type="entry name" value="SAM-dependent_MTases_sf"/>
</dbReference>
<dbReference type="PANTHER" id="PTHR37909">
    <property type="entry name" value="S-ADENOSYL-L-METHIONINE-DEPENDENT METHYLTRANSFERASES SUPERFAMILY PROTEIN"/>
    <property type="match status" value="1"/>
</dbReference>
<gene>
    <name evidence="1" type="ORF">HPT29_009930</name>
</gene>
<dbReference type="Proteomes" id="UP001017257">
    <property type="component" value="Chromosome"/>
</dbReference>
<dbReference type="RefSeq" id="WP_173946530.1">
    <property type="nucleotide sequence ID" value="NZ_CP102845.1"/>
</dbReference>
<sequence>MTQIREALVNRMWRGQDPFRNFPARLYRQDQQGWGSQHPYLTDAIETLRPSVVVEVGVWKGGSVISLASTMKALELDGVVIAVDTWLGAWDHWNNDEWFAHLNFINGYPALYHTFAANIVGEGLQDYVLPLPLDSVNAVHVLKHNDVRPDVVHIDGGHDEHAVTSDLREWWPMIRPGGVLIGDDYPHWPGVKQAFDEFFAPKGKVPFEFDPPKCRIFKDPA</sequence>
<accession>A0ABY5RVY7</accession>
<keyword evidence="1" id="KW-0808">Transferase</keyword>
<keyword evidence="1" id="KW-0489">Methyltransferase</keyword>
<dbReference type="EMBL" id="CP102845">
    <property type="protein sequence ID" value="UVF21405.1"/>
    <property type="molecule type" value="Genomic_DNA"/>
</dbReference>
<dbReference type="Gene3D" id="3.40.50.150">
    <property type="entry name" value="Vaccinia Virus protein VP39"/>
    <property type="match status" value="1"/>
</dbReference>